<dbReference type="GO" id="GO:0006744">
    <property type="term" value="P:ubiquinone biosynthetic process"/>
    <property type="evidence" value="ECO:0007669"/>
    <property type="project" value="UniProtKB-UniPathway"/>
</dbReference>
<proteinExistence type="inferred from homology"/>
<dbReference type="GO" id="GO:0016705">
    <property type="term" value="F:oxidoreductase activity, acting on paired donors, with incorporation or reduction of molecular oxygen"/>
    <property type="evidence" value="ECO:0007669"/>
    <property type="project" value="InterPro"/>
</dbReference>
<keyword evidence="7" id="KW-0503">Monooxygenase</keyword>
<dbReference type="PRINTS" id="PR00420">
    <property type="entry name" value="RNGMNOXGNASE"/>
</dbReference>
<evidence type="ECO:0000256" key="5">
    <source>
        <dbReference type="ARBA" id="ARBA00022827"/>
    </source>
</evidence>
<keyword evidence="5" id="KW-0274">FAD</keyword>
<evidence type="ECO:0000256" key="4">
    <source>
        <dbReference type="ARBA" id="ARBA00022630"/>
    </source>
</evidence>
<gene>
    <name evidence="9" type="ORF">EYR15_14530</name>
</gene>
<dbReference type="Proteomes" id="UP000291613">
    <property type="component" value="Unassembled WGS sequence"/>
</dbReference>
<dbReference type="EMBL" id="SIUB01000008">
    <property type="protein sequence ID" value="TBN48286.1"/>
    <property type="molecule type" value="Genomic_DNA"/>
</dbReference>
<evidence type="ECO:0000256" key="6">
    <source>
        <dbReference type="ARBA" id="ARBA00023002"/>
    </source>
</evidence>
<comment type="pathway">
    <text evidence="2">Cofactor biosynthesis; ubiquinone biosynthesis.</text>
</comment>
<dbReference type="GO" id="GO:0071949">
    <property type="term" value="F:FAD binding"/>
    <property type="evidence" value="ECO:0007669"/>
    <property type="project" value="InterPro"/>
</dbReference>
<comment type="cofactor">
    <cofactor evidence="1">
        <name>FAD</name>
        <dbReference type="ChEBI" id="CHEBI:57692"/>
    </cofactor>
</comment>
<evidence type="ECO:0000256" key="7">
    <source>
        <dbReference type="ARBA" id="ARBA00023033"/>
    </source>
</evidence>
<dbReference type="AlphaFoldDB" id="A0A4Q9GHX1"/>
<dbReference type="Gene3D" id="3.50.50.60">
    <property type="entry name" value="FAD/NAD(P)-binding domain"/>
    <property type="match status" value="2"/>
</dbReference>
<evidence type="ECO:0000259" key="8">
    <source>
        <dbReference type="Pfam" id="PF01494"/>
    </source>
</evidence>
<dbReference type="Pfam" id="PF01494">
    <property type="entry name" value="FAD_binding_3"/>
    <property type="match status" value="1"/>
</dbReference>
<evidence type="ECO:0000256" key="2">
    <source>
        <dbReference type="ARBA" id="ARBA00004749"/>
    </source>
</evidence>
<dbReference type="NCBIfam" id="TIGR01988">
    <property type="entry name" value="Ubi-OHases"/>
    <property type="match status" value="1"/>
</dbReference>
<keyword evidence="10" id="KW-1185">Reference proteome</keyword>
<keyword evidence="4" id="KW-0285">Flavoprotein</keyword>
<dbReference type="InterPro" id="IPR010971">
    <property type="entry name" value="UbiH/COQ6"/>
</dbReference>
<name>A0A4Q9GHX1_9HYPH</name>
<keyword evidence="6" id="KW-0560">Oxidoreductase</keyword>
<comment type="caution">
    <text evidence="9">The sequence shown here is derived from an EMBL/GenBank/DDBJ whole genome shotgun (WGS) entry which is preliminary data.</text>
</comment>
<evidence type="ECO:0000256" key="3">
    <source>
        <dbReference type="ARBA" id="ARBA00005349"/>
    </source>
</evidence>
<dbReference type="InterPro" id="IPR018168">
    <property type="entry name" value="Ubi_Hdrlase_CS"/>
</dbReference>
<feature type="domain" description="FAD-binding" evidence="8">
    <location>
        <begin position="10"/>
        <end position="342"/>
    </location>
</feature>
<sequence>MSAAPEDILDVAIAGGGPAGLTLALALQHELGAALQVAVFDPALDLPVNDARASMIAADGRKLLRRLDVWPDGATPVAALRITDSRLDDAIRPTFLDLAGQADGEPFAHMAPDADLRATLRARAEEAGVSLIAEAIADHRAAPGMVRITLQSGAVRQARLLVAADGARSPTRARAGVAVHAFDYDQTALVATIGHSEPHRGVAVQHFLPGGPFAMLPLDENRSSLVWSERRAFADAMIAADDETFLAEVARRAGPDFGTLSLAGPRGHFPLRFMLAARFVAPRLTLVGDAGHVVHPLAGQGFNAGLRDIMALVRVVAEAARAGEDFGAPAALEVYERARRFDVAALAAATDGLYRLFARPAVRSLRDVGMGLVDRAPGLKRRIVAAASGI</sequence>
<dbReference type="PROSITE" id="PS01304">
    <property type="entry name" value="UBIH"/>
    <property type="match status" value="1"/>
</dbReference>
<protein>
    <recommendedName>
        <fullName evidence="8">FAD-binding domain-containing protein</fullName>
    </recommendedName>
</protein>
<evidence type="ECO:0000313" key="10">
    <source>
        <dbReference type="Proteomes" id="UP000291613"/>
    </source>
</evidence>
<dbReference type="PANTHER" id="PTHR43876:SF7">
    <property type="entry name" value="UBIQUINONE BIOSYNTHESIS MONOOXYGENASE COQ6, MITOCHONDRIAL"/>
    <property type="match status" value="1"/>
</dbReference>
<dbReference type="InterPro" id="IPR002938">
    <property type="entry name" value="FAD-bd"/>
</dbReference>
<dbReference type="PANTHER" id="PTHR43876">
    <property type="entry name" value="UBIQUINONE BIOSYNTHESIS MONOOXYGENASE COQ6, MITOCHONDRIAL"/>
    <property type="match status" value="1"/>
</dbReference>
<evidence type="ECO:0000256" key="1">
    <source>
        <dbReference type="ARBA" id="ARBA00001974"/>
    </source>
</evidence>
<accession>A0A4Q9GHX1</accession>
<dbReference type="InterPro" id="IPR051205">
    <property type="entry name" value="UbiH/COQ6_monooxygenase"/>
</dbReference>
<organism evidence="9 10">
    <name type="scientific">Hansschlegelia quercus</name>
    <dbReference type="NCBI Taxonomy" id="2528245"/>
    <lineage>
        <taxon>Bacteria</taxon>
        <taxon>Pseudomonadati</taxon>
        <taxon>Pseudomonadota</taxon>
        <taxon>Alphaproteobacteria</taxon>
        <taxon>Hyphomicrobiales</taxon>
        <taxon>Methylopilaceae</taxon>
        <taxon>Hansschlegelia</taxon>
    </lineage>
</organism>
<reference evidence="9 10" key="1">
    <citation type="submission" date="2019-02" db="EMBL/GenBank/DDBJ databases">
        <title>Hansschlegelia quercus sp. nov., a novel methylotrophic bacterium from buds of oak (Quercus robur L.).</title>
        <authorList>
            <person name="Agafonova N.V."/>
            <person name="Kaparullina E.N."/>
            <person name="Grouzdev D.S."/>
            <person name="Doronina N.V."/>
        </authorList>
    </citation>
    <scope>NUCLEOTIDE SEQUENCE [LARGE SCALE GENOMIC DNA]</scope>
    <source>
        <strain evidence="9 10">Dub</strain>
    </source>
</reference>
<dbReference type="InterPro" id="IPR036188">
    <property type="entry name" value="FAD/NAD-bd_sf"/>
</dbReference>
<dbReference type="RefSeq" id="WP_131004290.1">
    <property type="nucleotide sequence ID" value="NZ_JBHSZR010000011.1"/>
</dbReference>
<dbReference type="GO" id="GO:0004497">
    <property type="term" value="F:monooxygenase activity"/>
    <property type="evidence" value="ECO:0007669"/>
    <property type="project" value="UniProtKB-KW"/>
</dbReference>
<evidence type="ECO:0000313" key="9">
    <source>
        <dbReference type="EMBL" id="TBN48286.1"/>
    </source>
</evidence>
<comment type="similarity">
    <text evidence="3">Belongs to the UbiH/COQ6 family.</text>
</comment>
<dbReference type="OrthoDB" id="9796623at2"/>
<dbReference type="SUPFAM" id="SSF51905">
    <property type="entry name" value="FAD/NAD(P)-binding domain"/>
    <property type="match status" value="1"/>
</dbReference>
<dbReference type="UniPathway" id="UPA00232"/>